<organism evidence="2 3">
    <name type="scientific">Iris pallida</name>
    <name type="common">Sweet iris</name>
    <dbReference type="NCBI Taxonomy" id="29817"/>
    <lineage>
        <taxon>Eukaryota</taxon>
        <taxon>Viridiplantae</taxon>
        <taxon>Streptophyta</taxon>
        <taxon>Embryophyta</taxon>
        <taxon>Tracheophyta</taxon>
        <taxon>Spermatophyta</taxon>
        <taxon>Magnoliopsida</taxon>
        <taxon>Liliopsida</taxon>
        <taxon>Asparagales</taxon>
        <taxon>Iridaceae</taxon>
        <taxon>Iridoideae</taxon>
        <taxon>Irideae</taxon>
        <taxon>Iris</taxon>
    </lineage>
</organism>
<feature type="region of interest" description="Disordered" evidence="1">
    <location>
        <begin position="19"/>
        <end position="76"/>
    </location>
</feature>
<keyword evidence="3" id="KW-1185">Reference proteome</keyword>
<dbReference type="AlphaFoldDB" id="A0AAX6GBT6"/>
<accession>A0AAX6GBT6</accession>
<name>A0AAX6GBT6_IRIPA</name>
<sequence length="156" mass="16980">MVTRETLDYFLSYKPHSPETRQWSMQIKKNKKRMSLTSPATDSPSSAAKTRSRRRAEETSRRLSHPGGGSGLLLGGAAASVRRLGRGRTSSIGGDDSRGGVRRLVVNGGSTRMGDLDQRWCTARDGQSGVDRSVREDEMWLAHPDGTVTHGSGPVK</sequence>
<evidence type="ECO:0000313" key="2">
    <source>
        <dbReference type="EMBL" id="KAJ6825857.1"/>
    </source>
</evidence>
<evidence type="ECO:0000256" key="1">
    <source>
        <dbReference type="SAM" id="MobiDB-lite"/>
    </source>
</evidence>
<dbReference type="Proteomes" id="UP001140949">
    <property type="component" value="Unassembled WGS sequence"/>
</dbReference>
<evidence type="ECO:0000313" key="3">
    <source>
        <dbReference type="Proteomes" id="UP001140949"/>
    </source>
</evidence>
<comment type="caution">
    <text evidence="2">The sequence shown here is derived from an EMBL/GenBank/DDBJ whole genome shotgun (WGS) entry which is preliminary data.</text>
</comment>
<feature type="compositionally biased region" description="Low complexity" evidence="1">
    <location>
        <begin position="35"/>
        <end position="49"/>
    </location>
</feature>
<reference evidence="2" key="2">
    <citation type="submission" date="2023-04" db="EMBL/GenBank/DDBJ databases">
        <authorList>
            <person name="Bruccoleri R.E."/>
            <person name="Oakeley E.J."/>
            <person name="Faust A.-M."/>
            <person name="Dessus-Babus S."/>
            <person name="Altorfer M."/>
            <person name="Burckhardt D."/>
            <person name="Oertli M."/>
            <person name="Naumann U."/>
            <person name="Petersen F."/>
            <person name="Wong J."/>
        </authorList>
    </citation>
    <scope>NUCLEOTIDE SEQUENCE</scope>
    <source>
        <strain evidence="2">GSM-AAB239-AS_SAM_17_03QT</strain>
        <tissue evidence="2">Leaf</tissue>
    </source>
</reference>
<gene>
    <name evidence="2" type="ORF">M6B38_377835</name>
</gene>
<proteinExistence type="predicted"/>
<dbReference type="EMBL" id="JANAVB010021518">
    <property type="protein sequence ID" value="KAJ6825857.1"/>
    <property type="molecule type" value="Genomic_DNA"/>
</dbReference>
<reference evidence="2" key="1">
    <citation type="journal article" date="2023" name="GigaByte">
        <title>Genome assembly of the bearded iris, Iris pallida Lam.</title>
        <authorList>
            <person name="Bruccoleri R.E."/>
            <person name="Oakeley E.J."/>
            <person name="Faust A.M.E."/>
            <person name="Altorfer M."/>
            <person name="Dessus-Babus S."/>
            <person name="Burckhardt D."/>
            <person name="Oertli M."/>
            <person name="Naumann U."/>
            <person name="Petersen F."/>
            <person name="Wong J."/>
        </authorList>
    </citation>
    <scope>NUCLEOTIDE SEQUENCE</scope>
    <source>
        <strain evidence="2">GSM-AAB239-AS_SAM_17_03QT</strain>
    </source>
</reference>
<protein>
    <submittedName>
        <fullName evidence="2">Uncharacterized protein</fullName>
    </submittedName>
</protein>